<name>A0A1D8S2T4_9EURY</name>
<dbReference type="EMBL" id="CP016804">
    <property type="protein sequence ID" value="APE94917.1"/>
    <property type="molecule type" value="Genomic_DNA"/>
</dbReference>
<dbReference type="AlphaFoldDB" id="A0A1D8S2T4"/>
<dbReference type="InterPro" id="IPR058349">
    <property type="entry name" value="DUF8036"/>
</dbReference>
<dbReference type="STRING" id="1873524.HSR6_0452"/>
<evidence type="ECO:0000313" key="4">
    <source>
        <dbReference type="Proteomes" id="UP000185608"/>
    </source>
</evidence>
<keyword evidence="1" id="KW-0812">Transmembrane</keyword>
<keyword evidence="5" id="KW-1185">Reference proteome</keyword>
<keyword evidence="1" id="KW-1133">Transmembrane helix</keyword>
<reference evidence="2 4" key="1">
    <citation type="submission" date="2016-06" db="EMBL/GenBank/DDBJ databases">
        <title>Discovery of anaerobic lithoheterotrophic haloarchaeon capable of sulfur respiration by hydrogen and formate.</title>
        <authorList>
            <person name="Sorokin D.Y."/>
            <person name="Kublanov I.V."/>
            <person name="Roman P."/>
            <person name="Sinninghe Damste J.S."/>
            <person name="Golyshin P.N."/>
            <person name="Rojo D."/>
            <person name="Ciordia S."/>
            <person name="Mena Md.C."/>
            <person name="Ferrer M."/>
            <person name="Smedile F."/>
            <person name="Messina E."/>
            <person name="La Cono V."/>
            <person name="Yakimov M.M."/>
        </authorList>
    </citation>
    <scope>NUCLEOTIDE SEQUENCE [LARGE SCALE GENOMIC DNA]</scope>
    <source>
        <strain evidence="2 4">HTSR1</strain>
    </source>
</reference>
<feature type="transmembrane region" description="Helical" evidence="1">
    <location>
        <begin position="80"/>
        <end position="104"/>
    </location>
</feature>
<dbReference type="Proteomes" id="UP000186165">
    <property type="component" value="Chromosome"/>
</dbReference>
<evidence type="ECO:0000313" key="3">
    <source>
        <dbReference type="EMBL" id="APE94917.1"/>
    </source>
</evidence>
<accession>A0A1J1AAJ9</accession>
<proteinExistence type="predicted"/>
<dbReference type="Pfam" id="PF26119">
    <property type="entry name" value="DUF8036"/>
    <property type="match status" value="1"/>
</dbReference>
<gene>
    <name evidence="3" type="ORF">HSR6_0452</name>
    <name evidence="2" type="ORF">HTSR_0468</name>
</gene>
<reference evidence="5" key="2">
    <citation type="submission" date="2016-08" db="EMBL/GenBank/DDBJ databases">
        <title>Discovery of first anaerobic lithoheterotrophic haloarchae widely represented in hypersaline habitats.</title>
        <authorList>
            <person name="Sorokin D.Y."/>
            <person name="Kublanov I.V."/>
            <person name="Roman P."/>
            <person name="Sinninghe Damste J.S."/>
            <person name="Golyshin P.N."/>
            <person name="Rojo D."/>
            <person name="Ciordia S."/>
            <person name="Mena Md.C."/>
            <person name="Ferrer M."/>
            <person name="Smedile F."/>
            <person name="Messina E."/>
            <person name="La Cono V."/>
            <person name="Yakimov M.M."/>
        </authorList>
    </citation>
    <scope>NUCLEOTIDE SEQUENCE [LARGE SCALE GENOMIC DNA]</scope>
    <source>
        <strain evidence="5">HSR6</strain>
    </source>
</reference>
<evidence type="ECO:0000256" key="1">
    <source>
        <dbReference type="SAM" id="Phobius"/>
    </source>
</evidence>
<dbReference type="KEGG" id="halh:HTSR_0468"/>
<feature type="transmembrane region" description="Helical" evidence="1">
    <location>
        <begin position="110"/>
        <end position="130"/>
    </location>
</feature>
<dbReference type="KEGG" id="hhsr:HSR6_0452"/>
<feature type="transmembrane region" description="Helical" evidence="1">
    <location>
        <begin position="50"/>
        <end position="68"/>
    </location>
</feature>
<protein>
    <submittedName>
        <fullName evidence="2">Uncharacterized protein</fullName>
    </submittedName>
</protein>
<accession>A0A1D8S2T4</accession>
<sequence>MGLIVVGAAIISALVALLVEPQSGGGMMMGSGMMRPPQHTGWETDLRMFLSTYNVILLLALTWSYLVVYRDLPNRFTGSLLLFAVALLLYAMASNPAIHVLFGFRGGPELGPFAFLPDLFAAFAVTVLLYQSFQ</sequence>
<reference evidence="3" key="3">
    <citation type="journal article" date="2017" name="ISME J.">
        <title>Discovery of anaerobic lithoheterotrophic haloarchaea, ubiquitous in hypersaline habitats.</title>
        <authorList>
            <person name="Sorokin D.Y."/>
            <person name="Messina E."/>
            <person name="Smedile F."/>
            <person name="Roman P."/>
            <person name="Damste J.S.S."/>
            <person name="Ciordia S."/>
            <person name="Mena M.C."/>
            <person name="Ferrer M."/>
            <person name="Golyshin P.N."/>
            <person name="Kublanov I.V."/>
            <person name="Samarov N.I."/>
            <person name="Toshchakov S.V."/>
            <person name="La Cono V."/>
            <person name="Yakimov M.M."/>
        </authorList>
    </citation>
    <scope>NUCLEOTIDE SEQUENCE</scope>
    <source>
        <strain evidence="3">HSR6</strain>
    </source>
</reference>
<dbReference type="EMBL" id="CP016070">
    <property type="protein sequence ID" value="AOW79667.1"/>
    <property type="molecule type" value="Genomic_DNA"/>
</dbReference>
<dbReference type="Proteomes" id="UP000185608">
    <property type="component" value="Chromosome"/>
</dbReference>
<keyword evidence="1" id="KW-0472">Membrane</keyword>
<evidence type="ECO:0000313" key="2">
    <source>
        <dbReference type="EMBL" id="AOW79667.1"/>
    </source>
</evidence>
<evidence type="ECO:0000313" key="5">
    <source>
        <dbReference type="Proteomes" id="UP000186165"/>
    </source>
</evidence>
<organism evidence="2 4">
    <name type="scientific">Halodesulfurarchaeum formicicum</name>
    <dbReference type="NCBI Taxonomy" id="1873524"/>
    <lineage>
        <taxon>Archaea</taxon>
        <taxon>Methanobacteriati</taxon>
        <taxon>Methanobacteriota</taxon>
        <taxon>Stenosarchaea group</taxon>
        <taxon>Halobacteria</taxon>
        <taxon>Halobacteriales</taxon>
        <taxon>Halobacteriaceae</taxon>
        <taxon>Halodesulfurarchaeum</taxon>
    </lineage>
</organism>